<organism evidence="1">
    <name type="scientific">Ophidiomyces ophidiicola</name>
    <dbReference type="NCBI Taxonomy" id="1387563"/>
    <lineage>
        <taxon>Eukaryota</taxon>
        <taxon>Fungi</taxon>
        <taxon>Dikarya</taxon>
        <taxon>Ascomycota</taxon>
        <taxon>Pezizomycotina</taxon>
        <taxon>Eurotiomycetes</taxon>
        <taxon>Eurotiomycetidae</taxon>
        <taxon>Onygenales</taxon>
        <taxon>Onygenaceae</taxon>
        <taxon>Ophidiomyces</taxon>
    </lineage>
</organism>
<evidence type="ECO:0000313" key="1">
    <source>
        <dbReference type="EMBL" id="KAI2382910.1"/>
    </source>
</evidence>
<sequence>MVSFSQALYLLSHPQELRSIIQWYYGPVFVLVTRELTSCRKVWHEPVHARNTENETETEKKCYHFLKLTSRSFSAVIMELHPELLLPVCLFYLILRGLDTIEDDTSISLKVKEPLLRDFQNFLEIDGWTFDGNRPEEKDRELLVQFHNVITEFKKIKPAYKIIIKDITNRMGNGMADYCRKAEVDTVNIETVEDYDLYCWYVAGLVGEGLTRLFVEAGFARPQLLERPELYKSMGLLLQKTNIIRDVREDEDDNRRFWPKEIWSNHVDKWEDLFKLENREAALNCGSEMVLNALGHVEDCLYYLAGLKEQSVFNFCAIPQSMAIATLELCLRNSTMFDRNIKITKGQACQLMWQSTQNVRVLCDIFRQYARAIHKKNTPKDPNFLKISMACGKIEKFIESIFPSQSAEDAQRRLDNKQSPEDAEKAAQAAEARRDTLIIVSILFGILVIASGLMFGVAWMLGARFDIALEELKKGNFRPPGPRLTHGELSLRQLLSPAVPAHPPSILTVAPSQRPIRMSEAPVAPPALPTTVAAGAGAGAAVPNHATPAAESPPRLRAASACVACNKKKVSASPVFSELDPGLVSCGLSAWWQVADAAVAQIRCIYPEGGLHPRERKRKRRKIAVDRDDASSATTTAQTKVEIGHDIAGLVAPRRSNWDSSLLSWDQRRPLAAEAHPPAPSEASAGARTSAQNQTPPTSAFHESDGPPLYPTTASSGPPRQSQPQDSRAYGPSTPNSTFLGRSEYIRAEIPFNEYRGKPYSAVTTEYLTEEDLRILHLQHAFDLPPRAVRDGLIDTFMKRCAPWMPIVERSWLTERSGHQPSILLLQAIFLAASRVSSAPAVTAYASSNDFYRRARALFWSGYEKNTITVITSVCILHWYNPEGPEHVSINTSGFWNRIGVGLAYQIGLHKEPPPGRDALLKKRLWWTLYARDCLISAGHGRPRAINPDDSDVKPLTLEDFYGSSSNGQLFVPYVEISALLGELTQCYCRRSLSRQKRVSIENALYRWTRELPEPLRLFRKYNPAGDAPAHRLVLMPYDFEARQLHVPYFITLAILYRPTSPSNLPSAAAILASSFIAGIFEDLAARDEIRFLGPVFTFYLLAAGVGLLSCFPYPHLWERAEQDLRIIYNSQKELAKRYPSAIGSLKALQSMLDDAPKVARPSDRPQPTPLTPDQQACFSGFGTDLCRLGDVMLANYPHDMADSGRPEDDQYARTVSDMMTAGILAELKTPMDAAAALDEYLPLATVVDHNTHLALGGDAAEITDEMMYNQYDGIGNWLLRDWDWNTDFAW</sequence>
<dbReference type="EMBL" id="JALBCA010000104">
    <property type="protein sequence ID" value="KAI2382910.1"/>
    <property type="molecule type" value="Genomic_DNA"/>
</dbReference>
<comment type="caution">
    <text evidence="1">The sequence shown here is derived from an EMBL/GenBank/DDBJ whole genome shotgun (WGS) entry which is preliminary data.</text>
</comment>
<gene>
    <name evidence="1" type="ORF">LOY88_005613</name>
</gene>
<protein>
    <submittedName>
        <fullName evidence="1">Uncharacterized protein</fullName>
    </submittedName>
</protein>
<proteinExistence type="predicted"/>
<accession>A0ACB8UQ96</accession>
<name>A0ACB8UQ96_9EURO</name>
<reference evidence="1" key="1">
    <citation type="journal article" date="2022" name="bioRxiv">
        <title>Population genetic analysis of Ophidiomyces ophidiicola, the causative agent of snake fungal disease, indicates recent introductions to the USA.</title>
        <authorList>
            <person name="Ladner J.T."/>
            <person name="Palmer J.M."/>
            <person name="Ettinger C.L."/>
            <person name="Stajich J.E."/>
            <person name="Farrell T.M."/>
            <person name="Glorioso B.M."/>
            <person name="Lawson B."/>
            <person name="Price S.J."/>
            <person name="Stengle A.G."/>
            <person name="Grear D.A."/>
            <person name="Lorch J.M."/>
        </authorList>
    </citation>
    <scope>NUCLEOTIDE SEQUENCE</scope>
    <source>
        <strain evidence="1">NWHC 24266-5</strain>
    </source>
</reference>